<proteinExistence type="predicted"/>
<dbReference type="PANTHER" id="PTHR42919:SF8">
    <property type="entry name" value="N-ALPHA-ACETYLTRANSFERASE 50"/>
    <property type="match status" value="1"/>
</dbReference>
<dbReference type="RefSeq" id="WP_136825653.1">
    <property type="nucleotide sequence ID" value="NZ_SWBP01000002.1"/>
</dbReference>
<dbReference type="PANTHER" id="PTHR42919">
    <property type="entry name" value="N-ALPHA-ACETYLTRANSFERASE"/>
    <property type="match status" value="1"/>
</dbReference>
<dbReference type="SUPFAM" id="SSF55729">
    <property type="entry name" value="Acyl-CoA N-acyltransferases (Nat)"/>
    <property type="match status" value="1"/>
</dbReference>
<dbReference type="InterPro" id="IPR000182">
    <property type="entry name" value="GNAT_dom"/>
</dbReference>
<dbReference type="EMBL" id="SWBP01000002">
    <property type="protein sequence ID" value="TKB98839.1"/>
    <property type="molecule type" value="Genomic_DNA"/>
</dbReference>
<keyword evidence="2" id="KW-0012">Acyltransferase</keyword>
<dbReference type="OrthoDB" id="7205533at2"/>
<gene>
    <name evidence="4" type="ORF">FA046_06915</name>
</gene>
<evidence type="ECO:0000259" key="3">
    <source>
        <dbReference type="PROSITE" id="PS51186"/>
    </source>
</evidence>
<protein>
    <submittedName>
        <fullName evidence="4">GNAT family N-acetyltransferase</fullName>
    </submittedName>
</protein>
<dbReference type="Proteomes" id="UP000308181">
    <property type="component" value="Unassembled WGS sequence"/>
</dbReference>
<dbReference type="InterPro" id="IPR016181">
    <property type="entry name" value="Acyl_CoA_acyltransferase"/>
</dbReference>
<comment type="caution">
    <text evidence="4">The sequence shown here is derived from an EMBL/GenBank/DDBJ whole genome shotgun (WGS) entry which is preliminary data.</text>
</comment>
<dbReference type="Pfam" id="PF00583">
    <property type="entry name" value="Acetyltransf_1"/>
    <property type="match status" value="1"/>
</dbReference>
<dbReference type="CDD" id="cd04301">
    <property type="entry name" value="NAT_SF"/>
    <property type="match status" value="1"/>
</dbReference>
<evidence type="ECO:0000256" key="2">
    <source>
        <dbReference type="ARBA" id="ARBA00023315"/>
    </source>
</evidence>
<dbReference type="AlphaFoldDB" id="A0A4U1C3Z1"/>
<evidence type="ECO:0000256" key="1">
    <source>
        <dbReference type="ARBA" id="ARBA00022679"/>
    </source>
</evidence>
<reference evidence="4 5" key="1">
    <citation type="submission" date="2019-04" db="EMBL/GenBank/DDBJ databases">
        <title>Pedobacter sp. AR-3-17 sp. nov., isolated from Arctic soil.</title>
        <authorList>
            <person name="Dahal R.H."/>
            <person name="Kim D.-U."/>
        </authorList>
    </citation>
    <scope>NUCLEOTIDE SEQUENCE [LARGE SCALE GENOMIC DNA]</scope>
    <source>
        <strain evidence="4 5">AR-3-17</strain>
    </source>
</reference>
<name>A0A4U1C3Z1_9SPHI</name>
<evidence type="ECO:0000313" key="5">
    <source>
        <dbReference type="Proteomes" id="UP000308181"/>
    </source>
</evidence>
<evidence type="ECO:0000313" key="4">
    <source>
        <dbReference type="EMBL" id="TKB98839.1"/>
    </source>
</evidence>
<dbReference type="InterPro" id="IPR051556">
    <property type="entry name" value="N-term/lysine_N-AcTrnsfr"/>
</dbReference>
<feature type="domain" description="N-acetyltransferase" evidence="3">
    <location>
        <begin position="6"/>
        <end position="174"/>
    </location>
</feature>
<keyword evidence="1 4" id="KW-0808">Transferase</keyword>
<accession>A0A4U1C3Z1</accession>
<organism evidence="4 5">
    <name type="scientific">Pedobacter cryophilus</name>
    <dbReference type="NCBI Taxonomy" id="2571271"/>
    <lineage>
        <taxon>Bacteria</taxon>
        <taxon>Pseudomonadati</taxon>
        <taxon>Bacteroidota</taxon>
        <taxon>Sphingobacteriia</taxon>
        <taxon>Sphingobacteriales</taxon>
        <taxon>Sphingobacteriaceae</taxon>
        <taxon>Pedobacter</taxon>
    </lineage>
</organism>
<keyword evidence="5" id="KW-1185">Reference proteome</keyword>
<dbReference type="Gene3D" id="3.40.630.30">
    <property type="match status" value="1"/>
</dbReference>
<sequence>MNPFSIKIKPVNIHQVHLLQKISKETFLPAFEQHNTQENLRIYFEKAFSIESLINQINNPNSRFFFVYQDDQLCSYFKINIGESQTEIQAEDCLELERLYIYPSFQNQGIGEMILNEVKIKAIAEDKKYIWLGVWENNLRGIKFYKNFGFQKFDSHIYMMGDDAQTDWMMRLIL</sequence>
<dbReference type="GO" id="GO:0016747">
    <property type="term" value="F:acyltransferase activity, transferring groups other than amino-acyl groups"/>
    <property type="evidence" value="ECO:0007669"/>
    <property type="project" value="InterPro"/>
</dbReference>
<dbReference type="PROSITE" id="PS51186">
    <property type="entry name" value="GNAT"/>
    <property type="match status" value="1"/>
</dbReference>